<organism evidence="1 2">
    <name type="scientific">Jatropha curcas</name>
    <name type="common">Barbados nut</name>
    <dbReference type="NCBI Taxonomy" id="180498"/>
    <lineage>
        <taxon>Eukaryota</taxon>
        <taxon>Viridiplantae</taxon>
        <taxon>Streptophyta</taxon>
        <taxon>Embryophyta</taxon>
        <taxon>Tracheophyta</taxon>
        <taxon>Spermatophyta</taxon>
        <taxon>Magnoliopsida</taxon>
        <taxon>eudicotyledons</taxon>
        <taxon>Gunneridae</taxon>
        <taxon>Pentapetalae</taxon>
        <taxon>rosids</taxon>
        <taxon>fabids</taxon>
        <taxon>Malpighiales</taxon>
        <taxon>Euphorbiaceae</taxon>
        <taxon>Crotonoideae</taxon>
        <taxon>Jatropheae</taxon>
        <taxon>Jatropha</taxon>
    </lineage>
</organism>
<keyword evidence="2" id="KW-1185">Reference proteome</keyword>
<dbReference type="Proteomes" id="UP000027138">
    <property type="component" value="Unassembled WGS sequence"/>
</dbReference>
<accession>A0A067JR83</accession>
<evidence type="ECO:0000313" key="2">
    <source>
        <dbReference type="Proteomes" id="UP000027138"/>
    </source>
</evidence>
<name>A0A067JR83_JATCU</name>
<evidence type="ECO:0000313" key="1">
    <source>
        <dbReference type="EMBL" id="KDP22044.1"/>
    </source>
</evidence>
<sequence>MALRMLHFRRCATSDGFENAPLREVSHFGQLRGMLHFGRCATSDSFENAPLQEVRHFRQLRCATLDGLGNAPLREVPAKQFLQHKKRGTSASYG</sequence>
<dbReference type="AlphaFoldDB" id="A0A067JR83"/>
<dbReference type="EMBL" id="KK915449">
    <property type="protein sequence ID" value="KDP22044.1"/>
    <property type="molecule type" value="Genomic_DNA"/>
</dbReference>
<reference evidence="1 2" key="1">
    <citation type="journal article" date="2014" name="PLoS ONE">
        <title>Global Analysis of Gene Expression Profiles in Physic Nut (Jatropha curcas L.) Seedlings Exposed to Salt Stress.</title>
        <authorList>
            <person name="Zhang L."/>
            <person name="Zhang C."/>
            <person name="Wu P."/>
            <person name="Chen Y."/>
            <person name="Li M."/>
            <person name="Jiang H."/>
            <person name="Wu G."/>
        </authorList>
    </citation>
    <scope>NUCLEOTIDE SEQUENCE [LARGE SCALE GENOMIC DNA]</scope>
    <source>
        <strain evidence="2">cv. GZQX0401</strain>
        <tissue evidence="1">Young leaves</tissue>
    </source>
</reference>
<proteinExistence type="predicted"/>
<protein>
    <submittedName>
        <fullName evidence="1">Uncharacterized protein</fullName>
    </submittedName>
</protein>
<gene>
    <name evidence="1" type="ORF">JCGZ_02845</name>
</gene>